<dbReference type="OrthoDB" id="8479944at2"/>
<accession>A0A3E1KAA5</accession>
<evidence type="ECO:0000313" key="2">
    <source>
        <dbReference type="EMBL" id="RFF31230.1"/>
    </source>
</evidence>
<reference evidence="2 3" key="1">
    <citation type="submission" date="2018-08" db="EMBL/GenBank/DDBJ databases">
        <title>Wenzhouxiangella salilacus sp. nov., a novel bacterium isolated from a saline lake in Xinjiang Province, China.</title>
        <authorList>
            <person name="Han S."/>
        </authorList>
    </citation>
    <scope>NUCLEOTIDE SEQUENCE [LARGE SCALE GENOMIC DNA]</scope>
    <source>
        <strain evidence="2 3">XDB06</strain>
    </source>
</reference>
<comment type="caution">
    <text evidence="2">The sequence shown here is derived from an EMBL/GenBank/DDBJ whole genome shotgun (WGS) entry which is preliminary data.</text>
</comment>
<name>A0A3E1KAA5_9GAMM</name>
<dbReference type="AlphaFoldDB" id="A0A3E1KAA5"/>
<protein>
    <submittedName>
        <fullName evidence="2">Uncharacterized protein</fullName>
    </submittedName>
</protein>
<dbReference type="RefSeq" id="WP_116650078.1">
    <property type="nucleotide sequence ID" value="NZ_QUZK01000022.1"/>
</dbReference>
<dbReference type="EMBL" id="QUZK01000022">
    <property type="protein sequence ID" value="RFF31230.1"/>
    <property type="molecule type" value="Genomic_DNA"/>
</dbReference>
<evidence type="ECO:0000313" key="3">
    <source>
        <dbReference type="Proteomes" id="UP000260351"/>
    </source>
</evidence>
<keyword evidence="1" id="KW-1133">Transmembrane helix</keyword>
<dbReference type="Proteomes" id="UP000260351">
    <property type="component" value="Unassembled WGS sequence"/>
</dbReference>
<organism evidence="2 3">
    <name type="scientific">Wenzhouxiangella sediminis</name>
    <dbReference type="NCBI Taxonomy" id="1792836"/>
    <lineage>
        <taxon>Bacteria</taxon>
        <taxon>Pseudomonadati</taxon>
        <taxon>Pseudomonadota</taxon>
        <taxon>Gammaproteobacteria</taxon>
        <taxon>Chromatiales</taxon>
        <taxon>Wenzhouxiangellaceae</taxon>
        <taxon>Wenzhouxiangella</taxon>
    </lineage>
</organism>
<evidence type="ECO:0000256" key="1">
    <source>
        <dbReference type="SAM" id="Phobius"/>
    </source>
</evidence>
<gene>
    <name evidence="2" type="ORF">DZC52_05280</name>
</gene>
<sequence>MKAFAIFLITAGFILGAVFAVLSVETVDWLPYGLSLFLGFAGIVLFRKAKYAGAADEHHVAGNIDTLQTSLDSICRNLDELVGRREKVPPHEFRFEIDRHFRNDLTAFAASRESMQHAFGLQAYADIMSAFAAGERYINRVWTASADGYVDEVMAYLEKAQRQFAEAREAFAAQRG</sequence>
<keyword evidence="1" id="KW-0812">Transmembrane</keyword>
<keyword evidence="1" id="KW-0472">Membrane</keyword>
<keyword evidence="3" id="KW-1185">Reference proteome</keyword>
<feature type="transmembrane region" description="Helical" evidence="1">
    <location>
        <begin position="30"/>
        <end position="46"/>
    </location>
</feature>
<proteinExistence type="predicted"/>